<dbReference type="Pfam" id="PF15003">
    <property type="entry name" value="HAUS2"/>
    <property type="match status" value="1"/>
</dbReference>
<gene>
    <name evidence="1" type="ORF">JD844_021318</name>
</gene>
<dbReference type="PANTHER" id="PTHR16039:SF1">
    <property type="entry name" value="HAUS AUGMIN-LIKE COMPLEX SUBUNIT 2"/>
    <property type="match status" value="1"/>
</dbReference>
<comment type="caution">
    <text evidence="1">The sequence shown here is derived from an EMBL/GenBank/DDBJ whole genome shotgun (WGS) entry which is preliminary data.</text>
</comment>
<proteinExistence type="predicted"/>
<dbReference type="InterPro" id="IPR026242">
    <property type="entry name" value="HAUS2_metazoa"/>
</dbReference>
<dbReference type="Proteomes" id="UP000826234">
    <property type="component" value="Unassembled WGS sequence"/>
</dbReference>
<sequence length="183" mass="20612">MAASNPWDPIQPSAAGQMLARCLSSGVVSQLNLEIEILQMEKDTADITHPFYLTQKCQALQAMNRHLETVLKDKRALRQRLVKPLCQESLPIEAVFHRYAVELLALAVSFIEKLESHLATVRSIPDIPLAIKNMDSALAKMDLFVAETEDLANQILEWREKRKGILDNSQLTAGSDSWFRSIQ</sequence>
<name>A0ABQ7ST90_PHRPL</name>
<reference evidence="1 2" key="1">
    <citation type="journal article" date="2022" name="Gigascience">
        <title>A chromosome-level genome assembly and annotation of the desert horned lizard, Phrynosoma platyrhinos, provides insight into chromosomal rearrangements among reptiles.</title>
        <authorList>
            <person name="Koochekian N."/>
            <person name="Ascanio A."/>
            <person name="Farleigh K."/>
            <person name="Card D.C."/>
            <person name="Schield D.R."/>
            <person name="Castoe T.A."/>
            <person name="Jezkova T."/>
        </authorList>
    </citation>
    <scope>NUCLEOTIDE SEQUENCE [LARGE SCALE GENOMIC DNA]</scope>
    <source>
        <strain evidence="1">NK-2021</strain>
    </source>
</reference>
<evidence type="ECO:0000313" key="2">
    <source>
        <dbReference type="Proteomes" id="UP000826234"/>
    </source>
</evidence>
<dbReference type="PANTHER" id="PTHR16039">
    <property type="entry name" value="HAUS AUGMIN-LIKE COMPLEX SUBUNIT 2"/>
    <property type="match status" value="1"/>
</dbReference>
<dbReference type="PRINTS" id="PR02088">
    <property type="entry name" value="HAUSAUGMINL2"/>
</dbReference>
<evidence type="ECO:0000313" key="1">
    <source>
        <dbReference type="EMBL" id="KAH0620651.1"/>
    </source>
</evidence>
<dbReference type="EMBL" id="JAIPUX010003289">
    <property type="protein sequence ID" value="KAH0620651.1"/>
    <property type="molecule type" value="Genomic_DNA"/>
</dbReference>
<protein>
    <recommendedName>
        <fullName evidence="3">HAUS augmin-like complex subunit 2</fullName>
    </recommendedName>
</protein>
<dbReference type="InterPro" id="IPR028346">
    <property type="entry name" value="HAUS2"/>
</dbReference>
<accession>A0ABQ7ST90</accession>
<organism evidence="1 2">
    <name type="scientific">Phrynosoma platyrhinos</name>
    <name type="common">Desert horned lizard</name>
    <dbReference type="NCBI Taxonomy" id="52577"/>
    <lineage>
        <taxon>Eukaryota</taxon>
        <taxon>Metazoa</taxon>
        <taxon>Chordata</taxon>
        <taxon>Craniata</taxon>
        <taxon>Vertebrata</taxon>
        <taxon>Euteleostomi</taxon>
        <taxon>Lepidosauria</taxon>
        <taxon>Squamata</taxon>
        <taxon>Bifurcata</taxon>
        <taxon>Unidentata</taxon>
        <taxon>Episquamata</taxon>
        <taxon>Toxicofera</taxon>
        <taxon>Iguania</taxon>
        <taxon>Phrynosomatidae</taxon>
        <taxon>Phrynosomatinae</taxon>
        <taxon>Phrynosoma</taxon>
    </lineage>
</organism>
<evidence type="ECO:0008006" key="3">
    <source>
        <dbReference type="Google" id="ProtNLM"/>
    </source>
</evidence>
<keyword evidence="2" id="KW-1185">Reference proteome</keyword>